<accession>A0A0Q3ITQ4</accession>
<evidence type="ECO:0000256" key="1">
    <source>
        <dbReference type="SAM" id="MobiDB-lite"/>
    </source>
</evidence>
<evidence type="ECO:0000313" key="2">
    <source>
        <dbReference type="EMBL" id="KQK03804.1"/>
    </source>
</evidence>
<evidence type="ECO:0000313" key="4">
    <source>
        <dbReference type="Proteomes" id="UP000008810"/>
    </source>
</evidence>
<sequence>MSMPPRSRRQGSAARLCTGLLQCRTPPCRQGAAAAPPSSNSIQLDPSPLATAPLPRIRPPLAPSLLQPLHPADHEDRAPPRVPADAAGQEGVGAAPGSCRSRRGGGRGCSLPSARRRIRRPNRRCTPQVRSPCSLLSLSPLFSPSLTLSLSHTYGGHQPPVERRSLSSVNSRVERRSSSSVNSRVKSPRAPPPRRQSPRVPAAAMEMSRQSHGF</sequence>
<proteinExistence type="predicted"/>
<feature type="region of interest" description="Disordered" evidence="1">
    <location>
        <begin position="27"/>
        <end position="130"/>
    </location>
</feature>
<dbReference type="AlphaFoldDB" id="A0A0Q3ITQ4"/>
<keyword evidence="4" id="KW-1185">Reference proteome</keyword>
<feature type="region of interest" description="Disordered" evidence="1">
    <location>
        <begin position="153"/>
        <end position="214"/>
    </location>
</feature>
<protein>
    <submittedName>
        <fullName evidence="2 3">Uncharacterized protein</fullName>
    </submittedName>
</protein>
<feature type="compositionally biased region" description="Basic residues" evidence="1">
    <location>
        <begin position="114"/>
        <end position="123"/>
    </location>
</feature>
<dbReference type="EnsemblPlants" id="KQK03804">
    <property type="protein sequence ID" value="KQK03804"/>
    <property type="gene ID" value="BRADI_2g09915v3"/>
</dbReference>
<reference evidence="2" key="2">
    <citation type="submission" date="2017-06" db="EMBL/GenBank/DDBJ databases">
        <title>WGS assembly of Brachypodium distachyon.</title>
        <authorList>
            <consortium name="The International Brachypodium Initiative"/>
            <person name="Lucas S."/>
            <person name="Harmon-Smith M."/>
            <person name="Lail K."/>
            <person name="Tice H."/>
            <person name="Grimwood J."/>
            <person name="Bruce D."/>
            <person name="Barry K."/>
            <person name="Shu S."/>
            <person name="Lindquist E."/>
            <person name="Wang M."/>
            <person name="Pitluck S."/>
            <person name="Vogel J.P."/>
            <person name="Garvin D.F."/>
            <person name="Mockler T.C."/>
            <person name="Schmutz J."/>
            <person name="Rokhsar D."/>
            <person name="Bevan M.W."/>
        </authorList>
    </citation>
    <scope>NUCLEOTIDE SEQUENCE</scope>
    <source>
        <strain evidence="2">Bd21</strain>
    </source>
</reference>
<organism evidence="2">
    <name type="scientific">Brachypodium distachyon</name>
    <name type="common">Purple false brome</name>
    <name type="synonym">Trachynia distachya</name>
    <dbReference type="NCBI Taxonomy" id="15368"/>
    <lineage>
        <taxon>Eukaryota</taxon>
        <taxon>Viridiplantae</taxon>
        <taxon>Streptophyta</taxon>
        <taxon>Embryophyta</taxon>
        <taxon>Tracheophyta</taxon>
        <taxon>Spermatophyta</taxon>
        <taxon>Magnoliopsida</taxon>
        <taxon>Liliopsida</taxon>
        <taxon>Poales</taxon>
        <taxon>Poaceae</taxon>
        <taxon>BOP clade</taxon>
        <taxon>Pooideae</taxon>
        <taxon>Stipodae</taxon>
        <taxon>Brachypodieae</taxon>
        <taxon>Brachypodium</taxon>
    </lineage>
</organism>
<reference evidence="3" key="3">
    <citation type="submission" date="2018-08" db="UniProtKB">
        <authorList>
            <consortium name="EnsemblPlants"/>
        </authorList>
    </citation>
    <scope>IDENTIFICATION</scope>
    <source>
        <strain evidence="3">cv. Bd21</strain>
    </source>
</reference>
<gene>
    <name evidence="2" type="ORF">BRADI_2g09915v3</name>
</gene>
<dbReference type="EMBL" id="CM000881">
    <property type="protein sequence ID" value="KQK03804.1"/>
    <property type="molecule type" value="Genomic_DNA"/>
</dbReference>
<name>A0A0Q3ITQ4_BRADI</name>
<dbReference type="Gramene" id="KQK03804">
    <property type="protein sequence ID" value="KQK03804"/>
    <property type="gene ID" value="BRADI_2g09915v3"/>
</dbReference>
<evidence type="ECO:0000313" key="3">
    <source>
        <dbReference type="EnsemblPlants" id="KQK03804"/>
    </source>
</evidence>
<dbReference type="InParanoid" id="A0A0Q3ITQ4"/>
<dbReference type="Proteomes" id="UP000008810">
    <property type="component" value="Chromosome 2"/>
</dbReference>
<reference evidence="2 3" key="1">
    <citation type="journal article" date="2010" name="Nature">
        <title>Genome sequencing and analysis of the model grass Brachypodium distachyon.</title>
        <authorList>
            <consortium name="International Brachypodium Initiative"/>
        </authorList>
    </citation>
    <scope>NUCLEOTIDE SEQUENCE [LARGE SCALE GENOMIC DNA]</scope>
    <source>
        <strain evidence="2 3">Bd21</strain>
    </source>
</reference>